<dbReference type="HAMAP" id="MF_00719">
    <property type="entry name" value="CobS"/>
    <property type="match status" value="1"/>
</dbReference>
<evidence type="ECO:0000256" key="2">
    <source>
        <dbReference type="ARBA" id="ARBA00004651"/>
    </source>
</evidence>
<evidence type="ECO:0000256" key="9">
    <source>
        <dbReference type="ARBA" id="ARBA00022679"/>
    </source>
</evidence>
<dbReference type="GO" id="GO:0009236">
    <property type="term" value="P:cobalamin biosynthetic process"/>
    <property type="evidence" value="ECO:0007669"/>
    <property type="project" value="UniProtKB-UniRule"/>
</dbReference>
<evidence type="ECO:0000256" key="18">
    <source>
        <dbReference type="ARBA" id="ARBA00049504"/>
    </source>
</evidence>
<evidence type="ECO:0000256" key="17">
    <source>
        <dbReference type="ARBA" id="ARBA00048623"/>
    </source>
</evidence>
<keyword evidence="21" id="KW-1185">Reference proteome</keyword>
<dbReference type="InterPro" id="IPR003805">
    <property type="entry name" value="CobS"/>
</dbReference>
<comment type="catalytic activity">
    <reaction evidence="18 19">
        <text>alpha-ribazole 5'-phosphate + adenosylcob(III)inamide-GDP = adenosylcob(III)alamin 5'-phosphate + GMP + H(+)</text>
        <dbReference type="Rhea" id="RHEA:23560"/>
        <dbReference type="ChEBI" id="CHEBI:15378"/>
        <dbReference type="ChEBI" id="CHEBI:57918"/>
        <dbReference type="ChEBI" id="CHEBI:58115"/>
        <dbReference type="ChEBI" id="CHEBI:60487"/>
        <dbReference type="ChEBI" id="CHEBI:60493"/>
        <dbReference type="EC" id="2.7.8.26"/>
    </reaction>
</comment>
<comment type="cofactor">
    <cofactor evidence="1 19">
        <name>Mg(2+)</name>
        <dbReference type="ChEBI" id="CHEBI:18420"/>
    </cofactor>
</comment>
<keyword evidence="10 19" id="KW-0812">Transmembrane</keyword>
<feature type="transmembrane region" description="Helical" evidence="19">
    <location>
        <begin position="101"/>
        <end position="125"/>
    </location>
</feature>
<proteinExistence type="inferred from homology"/>
<evidence type="ECO:0000256" key="6">
    <source>
        <dbReference type="ARBA" id="ARBA00015850"/>
    </source>
</evidence>
<feature type="transmembrane region" description="Helical" evidence="19">
    <location>
        <begin position="56"/>
        <end position="80"/>
    </location>
</feature>
<dbReference type="NCBIfam" id="TIGR00317">
    <property type="entry name" value="cobS"/>
    <property type="match status" value="1"/>
</dbReference>
<dbReference type="GO" id="GO:0008818">
    <property type="term" value="F:cobalamin 5'-phosphate synthase activity"/>
    <property type="evidence" value="ECO:0007669"/>
    <property type="project" value="UniProtKB-UniRule"/>
</dbReference>
<keyword evidence="12 19" id="KW-1133">Transmembrane helix</keyword>
<dbReference type="Pfam" id="PF02654">
    <property type="entry name" value="CobS"/>
    <property type="match status" value="1"/>
</dbReference>
<dbReference type="PANTHER" id="PTHR34148:SF1">
    <property type="entry name" value="ADENOSYLCOBINAMIDE-GDP RIBAZOLETRANSFERASE"/>
    <property type="match status" value="1"/>
</dbReference>
<keyword evidence="7 19" id="KW-1003">Cell membrane</keyword>
<dbReference type="Proteomes" id="UP000315133">
    <property type="component" value="Unassembled WGS sequence"/>
</dbReference>
<comment type="similarity">
    <text evidence="4 19">Belongs to the CobS family.</text>
</comment>
<dbReference type="GO" id="GO:0005886">
    <property type="term" value="C:plasma membrane"/>
    <property type="evidence" value="ECO:0007669"/>
    <property type="project" value="UniProtKB-SubCell"/>
</dbReference>
<evidence type="ECO:0000256" key="7">
    <source>
        <dbReference type="ARBA" id="ARBA00022475"/>
    </source>
</evidence>
<evidence type="ECO:0000256" key="11">
    <source>
        <dbReference type="ARBA" id="ARBA00022842"/>
    </source>
</evidence>
<evidence type="ECO:0000256" key="12">
    <source>
        <dbReference type="ARBA" id="ARBA00022989"/>
    </source>
</evidence>
<dbReference type="RefSeq" id="WP_141821211.1">
    <property type="nucleotide sequence ID" value="NZ_BAAAIL010000005.1"/>
</dbReference>
<accession>A0A543K6V5</accession>
<sequence length="261" mass="25933">MGLLDAVAFLTRIPVPVSRSRVPDLARATVWFPLVGAVLGAVLLGLGTALTGPLTVLVAAVLVVVLELVVTGALHLDGLADVTDGLGGRDRGTRLRIMKDSATGVYGAAAVVLCLVLEVALLVALLDGATAAVPPTWLLPGLPAWAGVALVGATAWSLSRAAMLPVALALPYARAEGTGRTVVEGLAPRHTLLAWVVPVVLCAVLGTTGAAMLLAALLATAGVGALARRTLGGATGDVLGATAQVALLAALLAAVADLPTA</sequence>
<comment type="catalytic activity">
    <reaction evidence="17 19">
        <text>alpha-ribazole + adenosylcob(III)inamide-GDP = adenosylcob(III)alamin + GMP + H(+)</text>
        <dbReference type="Rhea" id="RHEA:16049"/>
        <dbReference type="ChEBI" id="CHEBI:10329"/>
        <dbReference type="ChEBI" id="CHEBI:15378"/>
        <dbReference type="ChEBI" id="CHEBI:18408"/>
        <dbReference type="ChEBI" id="CHEBI:58115"/>
        <dbReference type="ChEBI" id="CHEBI:60487"/>
        <dbReference type="EC" id="2.7.8.26"/>
    </reaction>
</comment>
<evidence type="ECO:0000256" key="8">
    <source>
        <dbReference type="ARBA" id="ARBA00022573"/>
    </source>
</evidence>
<feature type="transmembrane region" description="Helical" evidence="19">
    <location>
        <begin position="145"/>
        <end position="171"/>
    </location>
</feature>
<keyword evidence="13 19" id="KW-0472">Membrane</keyword>
<reference evidence="20 21" key="1">
    <citation type="submission" date="2019-06" db="EMBL/GenBank/DDBJ databases">
        <title>Sequencing the genomes of 1000 actinobacteria strains.</title>
        <authorList>
            <person name="Klenk H.-P."/>
        </authorList>
    </citation>
    <scope>NUCLEOTIDE SEQUENCE [LARGE SCALE GENOMIC DNA]</scope>
    <source>
        <strain evidence="20 21">DSM 12362</strain>
    </source>
</reference>
<evidence type="ECO:0000256" key="3">
    <source>
        <dbReference type="ARBA" id="ARBA00004663"/>
    </source>
</evidence>
<evidence type="ECO:0000256" key="4">
    <source>
        <dbReference type="ARBA" id="ARBA00010561"/>
    </source>
</evidence>
<evidence type="ECO:0000256" key="10">
    <source>
        <dbReference type="ARBA" id="ARBA00022692"/>
    </source>
</evidence>
<evidence type="ECO:0000256" key="19">
    <source>
        <dbReference type="HAMAP-Rule" id="MF_00719"/>
    </source>
</evidence>
<dbReference type="PANTHER" id="PTHR34148">
    <property type="entry name" value="ADENOSYLCOBINAMIDE-GDP RIBAZOLETRANSFERASE"/>
    <property type="match status" value="1"/>
</dbReference>
<comment type="caution">
    <text evidence="20">The sequence shown here is derived from an EMBL/GenBank/DDBJ whole genome shotgun (WGS) entry which is preliminary data.</text>
</comment>
<comment type="subcellular location">
    <subcellularLocation>
        <location evidence="2 19">Cell membrane</location>
        <topology evidence="2 19">Multi-pass membrane protein</topology>
    </subcellularLocation>
</comment>
<feature type="transmembrane region" description="Helical" evidence="19">
    <location>
        <begin position="28"/>
        <end position="50"/>
    </location>
</feature>
<keyword evidence="8 19" id="KW-0169">Cobalamin biosynthesis</keyword>
<dbReference type="UniPathway" id="UPA00148">
    <property type="reaction ID" value="UER00238"/>
</dbReference>
<dbReference type="OrthoDB" id="9794223at2"/>
<dbReference type="EC" id="2.7.8.26" evidence="5 19"/>
<keyword evidence="9 19" id="KW-0808">Transferase</keyword>
<evidence type="ECO:0000256" key="5">
    <source>
        <dbReference type="ARBA" id="ARBA00013200"/>
    </source>
</evidence>
<protein>
    <recommendedName>
        <fullName evidence="6 19">Adenosylcobinamide-GDP ribazoletransferase</fullName>
        <ecNumber evidence="5 19">2.7.8.26</ecNumber>
    </recommendedName>
    <alternativeName>
        <fullName evidence="16 19">Cobalamin synthase</fullName>
    </alternativeName>
    <alternativeName>
        <fullName evidence="15 19">Cobalamin-5'-phosphate synthase</fullName>
    </alternativeName>
</protein>
<feature type="transmembrane region" description="Helical" evidence="19">
    <location>
        <begin position="192"/>
        <end position="218"/>
    </location>
</feature>
<comment type="pathway">
    <text evidence="3 19">Cofactor biosynthesis; adenosylcobalamin biosynthesis; adenosylcobalamin from cob(II)yrinate a,c-diamide: step 7/7.</text>
</comment>
<gene>
    <name evidence="19" type="primary">cobS</name>
    <name evidence="20" type="ORF">FB476_3201</name>
</gene>
<evidence type="ECO:0000256" key="16">
    <source>
        <dbReference type="ARBA" id="ARBA00032853"/>
    </source>
</evidence>
<evidence type="ECO:0000256" key="13">
    <source>
        <dbReference type="ARBA" id="ARBA00023136"/>
    </source>
</evidence>
<feature type="transmembrane region" description="Helical" evidence="19">
    <location>
        <begin position="238"/>
        <end position="258"/>
    </location>
</feature>
<dbReference type="EMBL" id="VFPU01000003">
    <property type="protein sequence ID" value="TQM90817.1"/>
    <property type="molecule type" value="Genomic_DNA"/>
</dbReference>
<dbReference type="GO" id="GO:0051073">
    <property type="term" value="F:adenosylcobinamide-GDP ribazoletransferase activity"/>
    <property type="evidence" value="ECO:0007669"/>
    <property type="project" value="UniProtKB-UniRule"/>
</dbReference>
<evidence type="ECO:0000256" key="1">
    <source>
        <dbReference type="ARBA" id="ARBA00001946"/>
    </source>
</evidence>
<evidence type="ECO:0000256" key="15">
    <source>
        <dbReference type="ARBA" id="ARBA00032605"/>
    </source>
</evidence>
<dbReference type="AlphaFoldDB" id="A0A543K6V5"/>
<comment type="function">
    <text evidence="14 19">Joins adenosylcobinamide-GDP and alpha-ribazole to generate adenosylcobalamin (Ado-cobalamin). Also synthesizes adenosylcobalamin 5'-phosphate from adenosylcobinamide-GDP and alpha-ribazole 5'-phosphate.</text>
</comment>
<evidence type="ECO:0000256" key="14">
    <source>
        <dbReference type="ARBA" id="ARBA00025228"/>
    </source>
</evidence>
<evidence type="ECO:0000313" key="21">
    <source>
        <dbReference type="Proteomes" id="UP000315133"/>
    </source>
</evidence>
<organism evidence="20 21">
    <name type="scientific">Ornithinimicrobium humiphilum</name>
    <dbReference type="NCBI Taxonomy" id="125288"/>
    <lineage>
        <taxon>Bacteria</taxon>
        <taxon>Bacillati</taxon>
        <taxon>Actinomycetota</taxon>
        <taxon>Actinomycetes</taxon>
        <taxon>Micrococcales</taxon>
        <taxon>Ornithinimicrobiaceae</taxon>
        <taxon>Ornithinimicrobium</taxon>
    </lineage>
</organism>
<name>A0A543K6V5_9MICO</name>
<keyword evidence="11 19" id="KW-0460">Magnesium</keyword>
<evidence type="ECO:0000313" key="20">
    <source>
        <dbReference type="EMBL" id="TQM90817.1"/>
    </source>
</evidence>